<feature type="transmembrane region" description="Helical" evidence="2">
    <location>
        <begin position="218"/>
        <end position="235"/>
    </location>
</feature>
<proteinExistence type="predicted"/>
<comment type="caution">
    <text evidence="3">The sequence shown here is derived from an EMBL/GenBank/DDBJ whole genome shotgun (WGS) entry which is preliminary data.</text>
</comment>
<organism evidence="3 4">
    <name type="scientific">Vallicoccus soli</name>
    <dbReference type="NCBI Taxonomy" id="2339232"/>
    <lineage>
        <taxon>Bacteria</taxon>
        <taxon>Bacillati</taxon>
        <taxon>Actinomycetota</taxon>
        <taxon>Actinomycetes</taxon>
        <taxon>Motilibacterales</taxon>
        <taxon>Vallicoccaceae</taxon>
        <taxon>Vallicoccus</taxon>
    </lineage>
</organism>
<protein>
    <recommendedName>
        <fullName evidence="5">HTTM domain-containing protein</fullName>
    </recommendedName>
</protein>
<accession>A0A3A3YTB1</accession>
<keyword evidence="2" id="KW-0812">Transmembrane</keyword>
<dbReference type="EMBL" id="QZEZ01000011">
    <property type="protein sequence ID" value="RJK92999.1"/>
    <property type="molecule type" value="Genomic_DNA"/>
</dbReference>
<keyword evidence="2" id="KW-0472">Membrane</keyword>
<feature type="transmembrane region" description="Helical" evidence="2">
    <location>
        <begin position="34"/>
        <end position="53"/>
    </location>
</feature>
<feature type="transmembrane region" description="Helical" evidence="2">
    <location>
        <begin position="197"/>
        <end position="212"/>
    </location>
</feature>
<evidence type="ECO:0000313" key="3">
    <source>
        <dbReference type="EMBL" id="RJK92999.1"/>
    </source>
</evidence>
<evidence type="ECO:0008006" key="5">
    <source>
        <dbReference type="Google" id="ProtNLM"/>
    </source>
</evidence>
<feature type="region of interest" description="Disordered" evidence="1">
    <location>
        <begin position="250"/>
        <end position="274"/>
    </location>
</feature>
<feature type="transmembrane region" description="Helical" evidence="2">
    <location>
        <begin position="86"/>
        <end position="103"/>
    </location>
</feature>
<feature type="compositionally biased region" description="Basic and acidic residues" evidence="1">
    <location>
        <begin position="257"/>
        <end position="274"/>
    </location>
</feature>
<dbReference type="OrthoDB" id="3353560at2"/>
<evidence type="ECO:0000256" key="1">
    <source>
        <dbReference type="SAM" id="MobiDB-lite"/>
    </source>
</evidence>
<sequence>MAFLVNDVVPHGYVPEDLYKPLLLRRLLDLPVPAPAYVHALQAVLVVGCLVAAAGRLPRLAGLVVAVGFLDWVSIGMSYGKIDHDHFALVVALFAMATVGRASTRDTARSEAAGWALLAVQVACVATYFLSAWAKMRFGGWGWANGAVFAWAMTRRGTMLGDLLLEPPWLLRAGQWTVLAAELLSPVLLVLRGRARLAVVLFFVLFHAATWATIEIHFLPLVVCLLAFVPLELLLPARRRAALAAAGALEGDGDGQDDGHDDGHDDAPRVRVRA</sequence>
<feature type="transmembrane region" description="Helical" evidence="2">
    <location>
        <begin position="115"/>
        <end position="134"/>
    </location>
</feature>
<keyword evidence="2" id="KW-1133">Transmembrane helix</keyword>
<dbReference type="AlphaFoldDB" id="A0A3A3YTB1"/>
<dbReference type="Proteomes" id="UP000265614">
    <property type="component" value="Unassembled WGS sequence"/>
</dbReference>
<keyword evidence="4" id="KW-1185">Reference proteome</keyword>
<name>A0A3A3YTB1_9ACTN</name>
<feature type="transmembrane region" description="Helical" evidence="2">
    <location>
        <begin position="60"/>
        <end position="80"/>
    </location>
</feature>
<feature type="transmembrane region" description="Helical" evidence="2">
    <location>
        <begin position="169"/>
        <end position="190"/>
    </location>
</feature>
<gene>
    <name evidence="3" type="ORF">D5H78_17720</name>
</gene>
<evidence type="ECO:0000256" key="2">
    <source>
        <dbReference type="SAM" id="Phobius"/>
    </source>
</evidence>
<reference evidence="3 4" key="1">
    <citation type="submission" date="2018-09" db="EMBL/GenBank/DDBJ databases">
        <title>YIM 75000 draft genome.</title>
        <authorList>
            <person name="Tang S."/>
            <person name="Feng Y."/>
        </authorList>
    </citation>
    <scope>NUCLEOTIDE SEQUENCE [LARGE SCALE GENOMIC DNA]</scope>
    <source>
        <strain evidence="3 4">YIM 75000</strain>
    </source>
</reference>
<evidence type="ECO:0000313" key="4">
    <source>
        <dbReference type="Proteomes" id="UP000265614"/>
    </source>
</evidence>